<evidence type="ECO:0000313" key="11">
    <source>
        <dbReference type="RefSeq" id="XP_022111801.1"/>
    </source>
</evidence>
<keyword evidence="5 6" id="KW-1015">Disulfide bond</keyword>
<feature type="domain" description="SRCR" evidence="9">
    <location>
        <begin position="114"/>
        <end position="224"/>
    </location>
</feature>
<dbReference type="PANTHER" id="PTHR45902">
    <property type="entry name" value="LATROPHILIN RECEPTOR-LIKE PROTEIN A"/>
    <property type="match status" value="1"/>
</dbReference>
<comment type="caution">
    <text evidence="6">Lacks conserved residue(s) required for the propagation of feature annotation.</text>
</comment>
<dbReference type="OrthoDB" id="6134459at2759"/>
<feature type="transmembrane region" description="Helical" evidence="7">
    <location>
        <begin position="1203"/>
        <end position="1226"/>
    </location>
</feature>
<dbReference type="GeneID" id="110991029"/>
<feature type="domain" description="G-protein coupled receptors family 2 profile 2" evidence="8">
    <location>
        <begin position="969"/>
        <end position="1227"/>
    </location>
</feature>
<dbReference type="AlphaFoldDB" id="A0A8B8A709"/>
<dbReference type="InterPro" id="IPR053231">
    <property type="entry name" value="GPCR_LN-TM7"/>
</dbReference>
<evidence type="ECO:0000256" key="5">
    <source>
        <dbReference type="ARBA" id="ARBA00023157"/>
    </source>
</evidence>
<feature type="transmembrane region" description="Helical" evidence="7">
    <location>
        <begin position="1172"/>
        <end position="1197"/>
    </location>
</feature>
<dbReference type="PANTHER" id="PTHR45902:SF1">
    <property type="entry name" value="LATROPHILIN RECEPTOR-LIKE PROTEIN A"/>
    <property type="match status" value="1"/>
</dbReference>
<gene>
    <name evidence="11" type="primary">LOC110991029</name>
</gene>
<comment type="subcellular location">
    <subcellularLocation>
        <location evidence="1">Membrane</location>
        <topology evidence="1">Multi-pass membrane protein</topology>
    </subcellularLocation>
</comment>
<dbReference type="Pfam" id="PF00002">
    <property type="entry name" value="7tm_2"/>
    <property type="match status" value="1"/>
</dbReference>
<dbReference type="KEGG" id="aplc:110991029"/>
<dbReference type="PROSITE" id="PS50287">
    <property type="entry name" value="SRCR_2"/>
    <property type="match status" value="3"/>
</dbReference>
<dbReference type="GO" id="GO:0007166">
    <property type="term" value="P:cell surface receptor signaling pathway"/>
    <property type="evidence" value="ECO:0007669"/>
    <property type="project" value="InterPro"/>
</dbReference>
<feature type="transmembrane region" description="Helical" evidence="7">
    <location>
        <begin position="1078"/>
        <end position="1098"/>
    </location>
</feature>
<sequence length="1265" mass="140052">MGLDTFINEQTGFTLVSKPMPTLRLYVRSRATCVRQLLVPAIQVHSCFWKRMGQQRTQTEEAYLRQCENSHRTRTSCAVCTKRATLSMKTILLLSLTLLIVEARLEWFSWDWNVTLAGGPHGYEGRLEMRPPDDIWGTVCDRNSTAVAHACPLAVVRGICSRMGFLAPYSLSYAGERFGKADKPIWSQGFTCTYEKPGDLCSFAAWSLHPTSCDHSSDLALLCIPPTFRLSAGCSPREGRVEVSVGTAGWAWLARCRPQDQQADIDGDLYEADLICRHFGYKLALGLGGVCTNETREPTLQLMTTRCGYAYHSWTECLRHTLMDSSCENRTPSCAGTFKEVMCASDEEMVAISNTRLYGLNVSVRLVDGLNDREGILELQFNGTGWGPACLHDGNPSQRLAKDVCYRIGASCLIKSHFLSAEKRGKAVEYLLRKKHQGSFFWFRLQNQCWRTGGHYMRISCSLEITMHGLAGSESITPEQTCVGRCGERSSPVQCGCDVIETFQDCCYDVARECSTSLEWLSSNYTRHDPDLFLLLLDNLRYYQCWSLDSSQNLKYQLVSECPDSWGEDEVRRACLLPSNVNPVLYRSLVPFKNVACAICHGATAASSFDSNATKVPNEFLLPVPLFDYEKTLRLCPSTIGTCPTYAYGYTEACESYMAPHKNFKNPHCAKCNLGQSYEGVCDDNQGQSVMEGLMLIHKQFPSVTPQRVNHHTVTVDPADLSTRMFTTHLHVTAANEGAQNTNESIRSGVDSAKCLLQAIGYSNLGLALHFLPSLQQLLKSELVYETVDTAFSLTTSYLESTSQLEGVLDDVLSLERIRPGTDWVGRCNLAEVLVSDKSNLQMTPNSNTSSSGDVDCFDVNRVNVTPVNISGNLFLFIASAPTLVSSTYRNTSIVYQVRAETTEKFKLVNYCGIKENNITCEIQAKGNEKIHDPDVPTEVTLLSGETLICFSTIRGSTTGDPFSFDDPAQVLNVVAFSLSMAGILATLITYGVFPTLRNVPGLAIMSLSLAILAGQLLAILSTVVIGPSDGALCITVAVVSHYMWLATFAWMAVMSWDLMRTFTTTTSAKTAESRSRFLRLCLIGWCAPLLFVTPNLILHFTSNRTRLVFGYGGQVSCWLVGRGSAYVMFYAPIALCICFNVACFACTIRGIRASKKASTILSKKGSRAKAVWQELVVYLKISSLMSFAWILGFVTMATGLVVFRYLFIIFCSLQGVFVFLSFAFSRQARTLWRKKLVRPAVATARGPYLSNAQTTPVTKTTSLG</sequence>
<feature type="transmembrane region" description="Helical" evidence="7">
    <location>
        <begin position="971"/>
        <end position="991"/>
    </location>
</feature>
<evidence type="ECO:0000259" key="9">
    <source>
        <dbReference type="PROSITE" id="PS50287"/>
    </source>
</evidence>
<keyword evidence="2 7" id="KW-0812">Transmembrane</keyword>
<feature type="disulfide bond" evidence="6">
    <location>
        <begin position="307"/>
        <end position="317"/>
    </location>
</feature>
<dbReference type="InterPro" id="IPR001190">
    <property type="entry name" value="SRCR"/>
</dbReference>
<name>A0A8B8A709_ACAPL</name>
<accession>A0A8B8A709</accession>
<evidence type="ECO:0000256" key="6">
    <source>
        <dbReference type="PROSITE-ProRule" id="PRU00196"/>
    </source>
</evidence>
<evidence type="ECO:0000256" key="3">
    <source>
        <dbReference type="ARBA" id="ARBA00022989"/>
    </source>
</evidence>
<evidence type="ECO:0000256" key="1">
    <source>
        <dbReference type="ARBA" id="ARBA00004141"/>
    </source>
</evidence>
<dbReference type="GO" id="GO:0016020">
    <property type="term" value="C:membrane"/>
    <property type="evidence" value="ECO:0007669"/>
    <property type="project" value="UniProtKB-SubCell"/>
</dbReference>
<dbReference type="InterPro" id="IPR000832">
    <property type="entry name" value="GPCR_2_secretin-like"/>
</dbReference>
<feature type="transmembrane region" description="Helical" evidence="7">
    <location>
        <begin position="1032"/>
        <end position="1057"/>
    </location>
</feature>
<dbReference type="SUPFAM" id="SSF56487">
    <property type="entry name" value="SRCR-like"/>
    <property type="match status" value="2"/>
</dbReference>
<evidence type="ECO:0000313" key="10">
    <source>
        <dbReference type="Proteomes" id="UP000694845"/>
    </source>
</evidence>
<evidence type="ECO:0000256" key="2">
    <source>
        <dbReference type="ARBA" id="ARBA00022692"/>
    </source>
</evidence>
<keyword evidence="4 7" id="KW-0472">Membrane</keyword>
<dbReference type="SMART" id="SM00202">
    <property type="entry name" value="SR"/>
    <property type="match status" value="1"/>
</dbReference>
<feature type="domain" description="SRCR" evidence="9">
    <location>
        <begin position="228"/>
        <end position="344"/>
    </location>
</feature>
<dbReference type="PROSITE" id="PS50261">
    <property type="entry name" value="G_PROTEIN_RECEP_F2_4"/>
    <property type="match status" value="1"/>
</dbReference>
<organism evidence="10 11">
    <name type="scientific">Acanthaster planci</name>
    <name type="common">Crown-of-thorns starfish</name>
    <dbReference type="NCBI Taxonomy" id="133434"/>
    <lineage>
        <taxon>Eukaryota</taxon>
        <taxon>Metazoa</taxon>
        <taxon>Echinodermata</taxon>
        <taxon>Eleutherozoa</taxon>
        <taxon>Asterozoa</taxon>
        <taxon>Asteroidea</taxon>
        <taxon>Valvatacea</taxon>
        <taxon>Valvatida</taxon>
        <taxon>Acanthasteridae</taxon>
        <taxon>Acanthaster</taxon>
    </lineage>
</organism>
<evidence type="ECO:0000256" key="7">
    <source>
        <dbReference type="SAM" id="Phobius"/>
    </source>
</evidence>
<dbReference type="Gene3D" id="3.10.250.10">
    <property type="entry name" value="SRCR-like domain"/>
    <property type="match status" value="1"/>
</dbReference>
<keyword evidence="3 7" id="KW-1133">Transmembrane helix</keyword>
<proteinExistence type="predicted"/>
<dbReference type="InterPro" id="IPR036772">
    <property type="entry name" value="SRCR-like_dom_sf"/>
</dbReference>
<keyword evidence="10" id="KW-1185">Reference proteome</keyword>
<dbReference type="RefSeq" id="XP_022111801.1">
    <property type="nucleotide sequence ID" value="XM_022256109.1"/>
</dbReference>
<evidence type="ECO:0000259" key="8">
    <source>
        <dbReference type="PROSITE" id="PS50261"/>
    </source>
</evidence>
<dbReference type="GO" id="GO:0004930">
    <property type="term" value="F:G protein-coupled receptor activity"/>
    <property type="evidence" value="ECO:0007669"/>
    <property type="project" value="InterPro"/>
</dbReference>
<feature type="transmembrane region" description="Helical" evidence="7">
    <location>
        <begin position="1130"/>
        <end position="1152"/>
    </location>
</feature>
<dbReference type="SUPFAM" id="SSF81321">
    <property type="entry name" value="Family A G protein-coupled receptor-like"/>
    <property type="match status" value="1"/>
</dbReference>
<dbReference type="Gene3D" id="1.20.1070.10">
    <property type="entry name" value="Rhodopsin 7-helix transmembrane proteins"/>
    <property type="match status" value="1"/>
</dbReference>
<feature type="domain" description="SRCR" evidence="9">
    <location>
        <begin position="364"/>
        <end position="496"/>
    </location>
</feature>
<dbReference type="CDD" id="cd15039">
    <property type="entry name" value="7tmB3_Methuselah-like"/>
    <property type="match status" value="1"/>
</dbReference>
<evidence type="ECO:0000256" key="4">
    <source>
        <dbReference type="ARBA" id="ARBA00023136"/>
    </source>
</evidence>
<protein>
    <submittedName>
        <fullName evidence="11">Uncharacterized protein LOC110991029 isoform X1</fullName>
    </submittedName>
</protein>
<dbReference type="Proteomes" id="UP000694845">
    <property type="component" value="Unplaced"/>
</dbReference>
<reference evidence="11" key="1">
    <citation type="submission" date="2025-08" db="UniProtKB">
        <authorList>
            <consortium name="RefSeq"/>
        </authorList>
    </citation>
    <scope>IDENTIFICATION</scope>
</reference>
<dbReference type="InterPro" id="IPR017981">
    <property type="entry name" value="GPCR_2-like_7TM"/>
</dbReference>
<feature type="transmembrane region" description="Helical" evidence="7">
    <location>
        <begin position="1003"/>
        <end position="1026"/>
    </location>
</feature>